<dbReference type="EMBL" id="JAMZEC010000001">
    <property type="protein sequence ID" value="MCP2345822.1"/>
    <property type="molecule type" value="Genomic_DNA"/>
</dbReference>
<evidence type="ECO:0000256" key="1">
    <source>
        <dbReference type="SAM" id="MobiDB-lite"/>
    </source>
</evidence>
<name>A0ABT1JWN7_9ACTN</name>
<protein>
    <submittedName>
        <fullName evidence="2">Uncharacterized protein</fullName>
    </submittedName>
</protein>
<proteinExistence type="predicted"/>
<feature type="compositionally biased region" description="Basic and acidic residues" evidence="1">
    <location>
        <begin position="14"/>
        <end position="31"/>
    </location>
</feature>
<reference evidence="2 3" key="1">
    <citation type="submission" date="2022-06" db="EMBL/GenBank/DDBJ databases">
        <title>Sequencing the genomes of 1000 actinobacteria strains.</title>
        <authorList>
            <person name="Klenk H.-P."/>
        </authorList>
    </citation>
    <scope>NUCLEOTIDE SEQUENCE [LARGE SCALE GENOMIC DNA]</scope>
    <source>
        <strain evidence="2 3">DSM 44170</strain>
    </source>
</reference>
<sequence>MSGPGSPGVSVLERLGERGTHVLERRGEGRA</sequence>
<accession>A0ABT1JWN7</accession>
<evidence type="ECO:0000313" key="2">
    <source>
        <dbReference type="EMBL" id="MCP2345822.1"/>
    </source>
</evidence>
<feature type="region of interest" description="Disordered" evidence="1">
    <location>
        <begin position="1"/>
        <end position="31"/>
    </location>
</feature>
<keyword evidence="3" id="KW-1185">Reference proteome</keyword>
<gene>
    <name evidence="2" type="ORF">HD595_001944</name>
</gene>
<evidence type="ECO:0000313" key="3">
    <source>
        <dbReference type="Proteomes" id="UP001320766"/>
    </source>
</evidence>
<dbReference type="Proteomes" id="UP001320766">
    <property type="component" value="Unassembled WGS sequence"/>
</dbReference>
<organism evidence="2 3">
    <name type="scientific">Nonomuraea roseoviolacea subsp. carminata</name>
    <dbReference type="NCBI Taxonomy" id="160689"/>
    <lineage>
        <taxon>Bacteria</taxon>
        <taxon>Bacillati</taxon>
        <taxon>Actinomycetota</taxon>
        <taxon>Actinomycetes</taxon>
        <taxon>Streptosporangiales</taxon>
        <taxon>Streptosporangiaceae</taxon>
        <taxon>Nonomuraea</taxon>
    </lineage>
</organism>
<comment type="caution">
    <text evidence="2">The sequence shown here is derived from an EMBL/GenBank/DDBJ whole genome shotgun (WGS) entry which is preliminary data.</text>
</comment>